<dbReference type="Proteomes" id="UP001194696">
    <property type="component" value="Unassembled WGS sequence"/>
</dbReference>
<organism evidence="1 2">
    <name type="scientific">Linnemannia gamsii</name>
    <dbReference type="NCBI Taxonomy" id="64522"/>
    <lineage>
        <taxon>Eukaryota</taxon>
        <taxon>Fungi</taxon>
        <taxon>Fungi incertae sedis</taxon>
        <taxon>Mucoromycota</taxon>
        <taxon>Mortierellomycotina</taxon>
        <taxon>Mortierellomycetes</taxon>
        <taxon>Mortierellales</taxon>
        <taxon>Mortierellaceae</taxon>
        <taxon>Linnemannia</taxon>
    </lineage>
</organism>
<keyword evidence="2" id="KW-1185">Reference proteome</keyword>
<dbReference type="EMBL" id="JAAAIM010000475">
    <property type="protein sequence ID" value="KAG0287621.1"/>
    <property type="molecule type" value="Genomic_DNA"/>
</dbReference>
<comment type="caution">
    <text evidence="1">The sequence shown here is derived from an EMBL/GenBank/DDBJ whole genome shotgun (WGS) entry which is preliminary data.</text>
</comment>
<evidence type="ECO:0000313" key="1">
    <source>
        <dbReference type="EMBL" id="KAG0287621.1"/>
    </source>
</evidence>
<gene>
    <name evidence="1" type="ORF">BGZ96_008478</name>
</gene>
<reference evidence="1 2" key="1">
    <citation type="journal article" date="2020" name="Fungal Divers.">
        <title>Resolving the Mortierellaceae phylogeny through synthesis of multi-gene phylogenetics and phylogenomics.</title>
        <authorList>
            <person name="Vandepol N."/>
            <person name="Liber J."/>
            <person name="Desiro A."/>
            <person name="Na H."/>
            <person name="Kennedy M."/>
            <person name="Barry K."/>
            <person name="Grigoriev I.V."/>
            <person name="Miller A.N."/>
            <person name="O'Donnell K."/>
            <person name="Stajich J.E."/>
            <person name="Bonito G."/>
        </authorList>
    </citation>
    <scope>NUCLEOTIDE SEQUENCE [LARGE SCALE GENOMIC DNA]</scope>
    <source>
        <strain evidence="1 2">AD045</strain>
    </source>
</reference>
<sequence length="629" mass="69259">MSIAAPITTAATAATAAAAAALAGSCSPMNAFSGFESFNRLAATAPTPSTTGRRLANAPSIGLTKTPTLTTSFGSTAATSNDNCSTQKPFVFGSGATTKSMPFADVYGPGVRDFKVYPLACLSSGDSPVRSKAALIWLLRRNPQLKTLSIKGSQFLYDYFNCETTASSTALGVEEATAAGVLAAIPKSVRMLTLHYQRTPANRPGRFRQYMSRQPRPDNIRNVSIGDGYTSSMGDEATAAPSHLQQQQLNLPVLDSLERLVLLGSPLQKSLYYTTFNRSPVLRTLWVEFNNDTIETFFPCDSHGDSDKENNLAQTLWKGCPQLVDLIIEGSITDGRLALLLSGASTRGWRTLIFKSKVNILGPESVNAILEHAAPTLETIRFDYSGPSFKSQHVHQLLCTAPNLIRFVGLVGDRAWEKDVELNAGDVFGGRNLTKGNWACLSLETFKCKIVGIPRPDIETRTNGRPLTDHPLHSDKIYTLEDSYRIQRQVYAQLGRLHKLRVLSLGSEYFFAQGNAGSVHDDDVERAADLRRLERESEGLYFSMAALQVGYQNECLSMTLASGMGLMSGLKDLRSVELDGMQVEGGFTWPELNRDWIRNSWPKWRAHQFWDPFWEQFGYSRTILNSNFV</sequence>
<accession>A0ABQ7JY99</accession>
<protein>
    <submittedName>
        <fullName evidence="1">Uncharacterized protein</fullName>
    </submittedName>
</protein>
<name>A0ABQ7JY99_9FUNG</name>
<dbReference type="InterPro" id="IPR032675">
    <property type="entry name" value="LRR_dom_sf"/>
</dbReference>
<dbReference type="Gene3D" id="3.80.10.10">
    <property type="entry name" value="Ribonuclease Inhibitor"/>
    <property type="match status" value="1"/>
</dbReference>
<proteinExistence type="predicted"/>
<evidence type="ECO:0000313" key="2">
    <source>
        <dbReference type="Proteomes" id="UP001194696"/>
    </source>
</evidence>